<sequence length="424" mass="48148">MAGFGRVTHLANFPFDRNLITALVERWRPKTHTFRMPLGECTITLEDTTIQTGLRVHGLPVFTAIGCNWSQIVEDSLGIIPPLEAFVGSSLKLNYSSSRVTVRYLPLLQDFAITRQYSWGEAAISFLYRELCMATNIDRLAIGGLTPLLIMWAWDRFPCLAPPYPPHLQHDLPYGARWLVNGVPRRGKKDVAFYRYKLDRLMRDDIVWQPYSQQLLSTLPPTCLEGMIIWRSVVPLICIQICEWHQPDCVMRQFGMVQYIPRDPYQPDALHDITLRGKTGENWNDKFRVHAMGDTHERTYYLATDNQQSFTFDELRSLVETMLSLQSEQARILEPSQGVDPSVQSGHSEEPHVDLGQPEPLPCTAEDYVPDFHHFMTSPSYDLLLFTPSAPGPVTGSLGEPSTLSLGDQGIDLNAQFRAVRDPT</sequence>
<dbReference type="OrthoDB" id="1937605at2759"/>
<dbReference type="RefSeq" id="XP_027363238.1">
    <property type="nucleotide sequence ID" value="XM_027507437.1"/>
</dbReference>
<evidence type="ECO:0000256" key="1">
    <source>
        <dbReference type="SAM" id="MobiDB-lite"/>
    </source>
</evidence>
<dbReference type="KEGG" id="aprc:113870899"/>
<dbReference type="GO" id="GO:0010073">
    <property type="term" value="P:meristem maintenance"/>
    <property type="evidence" value="ECO:0007669"/>
    <property type="project" value="InterPro"/>
</dbReference>
<organism evidence="3 4">
    <name type="scientific">Abrus precatorius</name>
    <name type="common">Indian licorice</name>
    <name type="synonym">Glycine abrus</name>
    <dbReference type="NCBI Taxonomy" id="3816"/>
    <lineage>
        <taxon>Eukaryota</taxon>
        <taxon>Viridiplantae</taxon>
        <taxon>Streptophyta</taxon>
        <taxon>Embryophyta</taxon>
        <taxon>Tracheophyta</taxon>
        <taxon>Spermatophyta</taxon>
        <taxon>Magnoliopsida</taxon>
        <taxon>eudicotyledons</taxon>
        <taxon>Gunneridae</taxon>
        <taxon>Pentapetalae</taxon>
        <taxon>rosids</taxon>
        <taxon>fabids</taxon>
        <taxon>Fabales</taxon>
        <taxon>Fabaceae</taxon>
        <taxon>Papilionoideae</taxon>
        <taxon>50 kb inversion clade</taxon>
        <taxon>NPAAA clade</taxon>
        <taxon>indigoferoid/millettioid clade</taxon>
        <taxon>Abreae</taxon>
        <taxon>Abrus</taxon>
    </lineage>
</organism>
<name>A0A8B8M5I7_ABRPR</name>
<feature type="domain" description="Aminotransferase-like plant mobile" evidence="2">
    <location>
        <begin position="95"/>
        <end position="271"/>
    </location>
</feature>
<feature type="domain" description="Aminotransferase-like plant mobile" evidence="2">
    <location>
        <begin position="3"/>
        <end position="77"/>
    </location>
</feature>
<dbReference type="GeneID" id="113870899"/>
<dbReference type="Pfam" id="PF10536">
    <property type="entry name" value="PMD"/>
    <property type="match status" value="2"/>
</dbReference>
<accession>A0A8B8M5I7</accession>
<keyword evidence="3" id="KW-1185">Reference proteome</keyword>
<dbReference type="InterPro" id="IPR019557">
    <property type="entry name" value="AminoTfrase-like_pln_mobile"/>
</dbReference>
<dbReference type="PANTHER" id="PTHR46033">
    <property type="entry name" value="PROTEIN MAIN-LIKE 2"/>
    <property type="match status" value="1"/>
</dbReference>
<dbReference type="PANTHER" id="PTHR46033:SF62">
    <property type="entry name" value="AMINOTRANSFERASE-LIKE PLANT MOBILE DOMAIN-CONTAINING PROTEIN"/>
    <property type="match status" value="1"/>
</dbReference>
<gene>
    <name evidence="4" type="primary">LOC113870899</name>
</gene>
<dbReference type="Proteomes" id="UP000694853">
    <property type="component" value="Unplaced"/>
</dbReference>
<reference evidence="4" key="2">
    <citation type="submission" date="2025-08" db="UniProtKB">
        <authorList>
            <consortium name="RefSeq"/>
        </authorList>
    </citation>
    <scope>IDENTIFICATION</scope>
    <source>
        <tissue evidence="4">Young leaves</tissue>
    </source>
</reference>
<feature type="region of interest" description="Disordered" evidence="1">
    <location>
        <begin position="335"/>
        <end position="355"/>
    </location>
</feature>
<dbReference type="AlphaFoldDB" id="A0A8B8M5I7"/>
<evidence type="ECO:0000313" key="3">
    <source>
        <dbReference type="Proteomes" id="UP000694853"/>
    </source>
</evidence>
<evidence type="ECO:0000313" key="4">
    <source>
        <dbReference type="RefSeq" id="XP_027363238.1"/>
    </source>
</evidence>
<evidence type="ECO:0000259" key="2">
    <source>
        <dbReference type="Pfam" id="PF10536"/>
    </source>
</evidence>
<proteinExistence type="predicted"/>
<dbReference type="InterPro" id="IPR044824">
    <property type="entry name" value="MAIN-like"/>
</dbReference>
<reference evidence="3" key="1">
    <citation type="journal article" date="2019" name="Toxins">
        <title>Detection of Abrin-Like and Prepropulchellin-Like Toxin Genes and Transcripts Using Whole Genome Sequencing and Full-Length Transcript Sequencing of Abrus precatorius.</title>
        <authorList>
            <person name="Hovde B.T."/>
            <person name="Daligault H.E."/>
            <person name="Hanschen E.R."/>
            <person name="Kunde Y.A."/>
            <person name="Johnson M.B."/>
            <person name="Starkenburg S.R."/>
            <person name="Johnson S.L."/>
        </authorList>
    </citation>
    <scope>NUCLEOTIDE SEQUENCE [LARGE SCALE GENOMIC DNA]</scope>
</reference>
<protein>
    <submittedName>
        <fullName evidence="4">Serine/threonine-protein phosphatase 7 long form homolog</fullName>
    </submittedName>
</protein>